<keyword evidence="3" id="KW-1185">Reference proteome</keyword>
<dbReference type="EMBL" id="RYZI01000081">
    <property type="protein sequence ID" value="RWA11381.1"/>
    <property type="molecule type" value="Genomic_DNA"/>
</dbReference>
<feature type="compositionally biased region" description="Basic and acidic residues" evidence="1">
    <location>
        <begin position="108"/>
        <end position="122"/>
    </location>
</feature>
<dbReference type="STRING" id="363999.A0A439DAE5"/>
<comment type="caution">
    <text evidence="2">The sequence shown here is derived from an EMBL/GenBank/DDBJ whole genome shotgun (WGS) entry which is preliminary data.</text>
</comment>
<evidence type="ECO:0000256" key="1">
    <source>
        <dbReference type="SAM" id="MobiDB-lite"/>
    </source>
</evidence>
<evidence type="ECO:0000313" key="3">
    <source>
        <dbReference type="Proteomes" id="UP000286045"/>
    </source>
</evidence>
<organism evidence="2 3">
    <name type="scientific">Xylaria grammica</name>
    <dbReference type="NCBI Taxonomy" id="363999"/>
    <lineage>
        <taxon>Eukaryota</taxon>
        <taxon>Fungi</taxon>
        <taxon>Dikarya</taxon>
        <taxon>Ascomycota</taxon>
        <taxon>Pezizomycotina</taxon>
        <taxon>Sordariomycetes</taxon>
        <taxon>Xylariomycetidae</taxon>
        <taxon>Xylariales</taxon>
        <taxon>Xylariaceae</taxon>
        <taxon>Xylaria</taxon>
    </lineage>
</organism>
<reference evidence="2 3" key="1">
    <citation type="submission" date="2018-12" db="EMBL/GenBank/DDBJ databases">
        <title>Draft genome sequence of Xylaria grammica IHI A82.</title>
        <authorList>
            <person name="Buettner E."/>
            <person name="Kellner H."/>
        </authorList>
    </citation>
    <scope>NUCLEOTIDE SEQUENCE [LARGE SCALE GENOMIC DNA]</scope>
    <source>
        <strain evidence="2 3">IHI A82</strain>
    </source>
</reference>
<feature type="compositionally biased region" description="Basic and acidic residues" evidence="1">
    <location>
        <begin position="1"/>
        <end position="10"/>
    </location>
</feature>
<dbReference type="AlphaFoldDB" id="A0A439DAE5"/>
<name>A0A439DAE5_9PEZI</name>
<evidence type="ECO:0000313" key="2">
    <source>
        <dbReference type="EMBL" id="RWA11381.1"/>
    </source>
</evidence>
<dbReference type="Proteomes" id="UP000286045">
    <property type="component" value="Unassembled WGS sequence"/>
</dbReference>
<gene>
    <name evidence="2" type="ORF">EKO27_g3690</name>
</gene>
<accession>A0A439DAE5</accession>
<proteinExistence type="predicted"/>
<protein>
    <submittedName>
        <fullName evidence="2">Uncharacterized protein</fullName>
    </submittedName>
</protein>
<feature type="region of interest" description="Disordered" evidence="1">
    <location>
        <begin position="1"/>
        <end position="30"/>
    </location>
</feature>
<feature type="region of interest" description="Disordered" evidence="1">
    <location>
        <begin position="92"/>
        <end position="122"/>
    </location>
</feature>
<sequence>MPSKFARERAALGLPPKIPPTTAADADADADAASAFPAELVAEGLTAEKVDAMLQQEDEFVIGDPLTEAELEAEAESVVEAESLAEAIAEAETEAAAEAEADETIAATEERPDADQKVQKPE</sequence>
<feature type="compositionally biased region" description="Acidic residues" evidence="1">
    <location>
        <begin position="92"/>
        <end position="103"/>
    </location>
</feature>